<name>A0A9W4SX29_9GLOM</name>
<dbReference type="OrthoDB" id="2444743at2759"/>
<evidence type="ECO:0000313" key="1">
    <source>
        <dbReference type="EMBL" id="CAI2184700.1"/>
    </source>
</evidence>
<dbReference type="AlphaFoldDB" id="A0A9W4SX29"/>
<accession>A0A9W4SX29</accession>
<feature type="non-terminal residue" evidence="1">
    <location>
        <position position="151"/>
    </location>
</feature>
<gene>
    <name evidence="1" type="ORF">FWILDA_LOCUS11708</name>
</gene>
<reference evidence="1" key="1">
    <citation type="submission" date="2022-08" db="EMBL/GenBank/DDBJ databases">
        <authorList>
            <person name="Kallberg Y."/>
            <person name="Tangrot J."/>
            <person name="Rosling A."/>
        </authorList>
    </citation>
    <scope>NUCLEOTIDE SEQUENCE</scope>
    <source>
        <strain evidence="1">Wild A</strain>
    </source>
</reference>
<keyword evidence="2" id="KW-1185">Reference proteome</keyword>
<organism evidence="1 2">
    <name type="scientific">Funneliformis geosporum</name>
    <dbReference type="NCBI Taxonomy" id="1117311"/>
    <lineage>
        <taxon>Eukaryota</taxon>
        <taxon>Fungi</taxon>
        <taxon>Fungi incertae sedis</taxon>
        <taxon>Mucoromycota</taxon>
        <taxon>Glomeromycotina</taxon>
        <taxon>Glomeromycetes</taxon>
        <taxon>Glomerales</taxon>
        <taxon>Glomeraceae</taxon>
        <taxon>Funneliformis</taxon>
    </lineage>
</organism>
<dbReference type="Proteomes" id="UP001153678">
    <property type="component" value="Unassembled WGS sequence"/>
</dbReference>
<comment type="caution">
    <text evidence="1">The sequence shown here is derived from an EMBL/GenBank/DDBJ whole genome shotgun (WGS) entry which is preliminary data.</text>
</comment>
<dbReference type="SUPFAM" id="SSF140996">
    <property type="entry name" value="Hermes dimerisation domain"/>
    <property type="match status" value="1"/>
</dbReference>
<sequence length="151" mass="17389">MKQHLQTKHGILSPDDLQLNSNEEIQIHIDKMIRKVTPYCVPKQVELKQVTAEWLVTDSLPFNVVHRKGYKKMIQRFDPAFILPNNKGIKKDLTIAYQKSILALKNGIQYTTLLVINSSIEALKFEFADSSTLTLEELNKIINENKININE</sequence>
<proteinExistence type="predicted"/>
<protein>
    <submittedName>
        <fullName evidence="1">17696_t:CDS:1</fullName>
    </submittedName>
</protein>
<dbReference type="EMBL" id="CAMKVN010003427">
    <property type="protein sequence ID" value="CAI2184700.1"/>
    <property type="molecule type" value="Genomic_DNA"/>
</dbReference>
<evidence type="ECO:0000313" key="2">
    <source>
        <dbReference type="Proteomes" id="UP001153678"/>
    </source>
</evidence>